<accession>A0A0E9QAR9</accession>
<protein>
    <submittedName>
        <fullName evidence="1">Uncharacterized protein</fullName>
    </submittedName>
</protein>
<reference evidence="1" key="2">
    <citation type="journal article" date="2015" name="Fish Shellfish Immunol.">
        <title>Early steps in the European eel (Anguilla anguilla)-Vibrio vulnificus interaction in the gills: Role of the RtxA13 toxin.</title>
        <authorList>
            <person name="Callol A."/>
            <person name="Pajuelo D."/>
            <person name="Ebbesson L."/>
            <person name="Teles M."/>
            <person name="MacKenzie S."/>
            <person name="Amaro C."/>
        </authorList>
    </citation>
    <scope>NUCLEOTIDE SEQUENCE</scope>
</reference>
<dbReference type="AlphaFoldDB" id="A0A0E9QAR9"/>
<dbReference type="EMBL" id="GBXM01094611">
    <property type="protein sequence ID" value="JAH13966.1"/>
    <property type="molecule type" value="Transcribed_RNA"/>
</dbReference>
<reference evidence="1" key="1">
    <citation type="submission" date="2014-11" db="EMBL/GenBank/DDBJ databases">
        <authorList>
            <person name="Amaro Gonzalez C."/>
        </authorList>
    </citation>
    <scope>NUCLEOTIDE SEQUENCE</scope>
</reference>
<proteinExistence type="predicted"/>
<name>A0A0E9QAR9_ANGAN</name>
<evidence type="ECO:0000313" key="1">
    <source>
        <dbReference type="EMBL" id="JAH13966.1"/>
    </source>
</evidence>
<sequence length="36" mass="4282">MIDISEPKCFTSYANMCHCLKEVSVRLSFRTWLVSW</sequence>
<organism evidence="1">
    <name type="scientific">Anguilla anguilla</name>
    <name type="common">European freshwater eel</name>
    <name type="synonym">Muraena anguilla</name>
    <dbReference type="NCBI Taxonomy" id="7936"/>
    <lineage>
        <taxon>Eukaryota</taxon>
        <taxon>Metazoa</taxon>
        <taxon>Chordata</taxon>
        <taxon>Craniata</taxon>
        <taxon>Vertebrata</taxon>
        <taxon>Euteleostomi</taxon>
        <taxon>Actinopterygii</taxon>
        <taxon>Neopterygii</taxon>
        <taxon>Teleostei</taxon>
        <taxon>Anguilliformes</taxon>
        <taxon>Anguillidae</taxon>
        <taxon>Anguilla</taxon>
    </lineage>
</organism>